<keyword evidence="2" id="KW-0560">Oxidoreductase</keyword>
<dbReference type="InterPro" id="IPR036291">
    <property type="entry name" value="NAD(P)-bd_dom_sf"/>
</dbReference>
<dbReference type="SUPFAM" id="SSF51735">
    <property type="entry name" value="NAD(P)-binding Rossmann-fold domains"/>
    <property type="match status" value="1"/>
</dbReference>
<accession>A0A4Y9ZKU3</accession>
<dbReference type="Gene3D" id="3.40.50.720">
    <property type="entry name" value="NAD(P)-binding Rossmann-like Domain"/>
    <property type="match status" value="1"/>
</dbReference>
<dbReference type="Pfam" id="PF22725">
    <property type="entry name" value="GFO_IDH_MocA_C3"/>
    <property type="match status" value="1"/>
</dbReference>
<feature type="domain" description="Gfo/Idh/MocA-like oxidoreductase N-terminal" evidence="6">
    <location>
        <begin position="5"/>
        <end position="98"/>
    </location>
</feature>
<evidence type="ECO:0000313" key="8">
    <source>
        <dbReference type="EMBL" id="TFY74049.1"/>
    </source>
</evidence>
<dbReference type="EC" id="1.1.1.179" evidence="3"/>
<dbReference type="OrthoDB" id="64915at2759"/>
<dbReference type="SUPFAM" id="SSF55347">
    <property type="entry name" value="Glyceraldehyde-3-phosphate dehydrogenase-like, C-terminal domain"/>
    <property type="match status" value="1"/>
</dbReference>
<dbReference type="GO" id="GO:0000166">
    <property type="term" value="F:nucleotide binding"/>
    <property type="evidence" value="ECO:0007669"/>
    <property type="project" value="InterPro"/>
</dbReference>
<dbReference type="PANTHER" id="PTHR22604:SF105">
    <property type="entry name" value="TRANS-1,2-DIHYDROBENZENE-1,2-DIOL DEHYDROGENASE"/>
    <property type="match status" value="1"/>
</dbReference>
<name>A0A4Y9ZKU3_9AGAM</name>
<evidence type="ECO:0000259" key="7">
    <source>
        <dbReference type="Pfam" id="PF22725"/>
    </source>
</evidence>
<dbReference type="Pfam" id="PF01408">
    <property type="entry name" value="GFO_IDH_MocA"/>
    <property type="match status" value="1"/>
</dbReference>
<dbReference type="GO" id="GO:0047837">
    <property type="term" value="F:D-xylose 1-dehydrogenase (NADP+) activity"/>
    <property type="evidence" value="ECO:0007669"/>
    <property type="project" value="UniProtKB-EC"/>
</dbReference>
<dbReference type="PANTHER" id="PTHR22604">
    <property type="entry name" value="OXIDOREDUCTASES"/>
    <property type="match status" value="1"/>
</dbReference>
<evidence type="ECO:0000256" key="5">
    <source>
        <dbReference type="ARBA" id="ARBA00049233"/>
    </source>
</evidence>
<evidence type="ECO:0000313" key="9">
    <source>
        <dbReference type="Proteomes" id="UP000298061"/>
    </source>
</evidence>
<dbReference type="InterPro" id="IPR050984">
    <property type="entry name" value="Gfo/Idh/MocA_domain"/>
</dbReference>
<sequence>PDVVVHAVAARDQARADAFAKKWGISKAYGGAGAYQKLLDDPEVEVVYNPLPNGLHYEWTMKALAAGKHVLLEKPSADTAEETRKMFELAEKKGLVLLEAFHYRFHPAPQGAKEILDSGELGEIQSMEVSLAIPAGFFKDDDIRLKYDLGGGAMMDMGCYAMSTARYLASADPLRVESASADTSSAFPKIDLGTTAHLAFPSVAEGSTVPVTLDVHFRLPWRLGIIPAWPRVAVHVKCARGELTLFNYIGPHFYHYITVKKTDERGKVVESRTEKRYGEGERYGWSTYRFQLEALVDKIRGRTPQHWFDAEDSIANMQWIERVYEATSLGARPASTAEVPSA</sequence>
<reference evidence="8 9" key="1">
    <citation type="submission" date="2019-02" db="EMBL/GenBank/DDBJ databases">
        <title>Genome sequencing of the rare red list fungi Hericium alpestre (H. flagellum).</title>
        <authorList>
            <person name="Buettner E."/>
            <person name="Kellner H."/>
        </authorList>
    </citation>
    <scope>NUCLEOTIDE SEQUENCE [LARGE SCALE GENOMIC DNA]</scope>
    <source>
        <strain evidence="8 9">DSM 108284</strain>
    </source>
</reference>
<evidence type="ECO:0000256" key="1">
    <source>
        <dbReference type="ARBA" id="ARBA00010928"/>
    </source>
</evidence>
<dbReference type="EMBL" id="SFCI01002337">
    <property type="protein sequence ID" value="TFY74049.1"/>
    <property type="molecule type" value="Genomic_DNA"/>
</dbReference>
<evidence type="ECO:0000256" key="3">
    <source>
        <dbReference type="ARBA" id="ARBA00038984"/>
    </source>
</evidence>
<comment type="catalytic activity">
    <reaction evidence="5">
        <text>D-xylose + NADP(+) = D-xylono-1,5-lactone + NADPH + H(+)</text>
        <dbReference type="Rhea" id="RHEA:22000"/>
        <dbReference type="ChEBI" id="CHEBI:15378"/>
        <dbReference type="ChEBI" id="CHEBI:15867"/>
        <dbReference type="ChEBI" id="CHEBI:53455"/>
        <dbReference type="ChEBI" id="CHEBI:57783"/>
        <dbReference type="ChEBI" id="CHEBI:58349"/>
        <dbReference type="EC" id="1.1.1.179"/>
    </reaction>
</comment>
<dbReference type="AlphaFoldDB" id="A0A4Y9ZKU3"/>
<dbReference type="Gene3D" id="3.30.360.10">
    <property type="entry name" value="Dihydrodipicolinate Reductase, domain 2"/>
    <property type="match status" value="1"/>
</dbReference>
<keyword evidence="9" id="KW-1185">Reference proteome</keyword>
<proteinExistence type="inferred from homology"/>
<dbReference type="Proteomes" id="UP000298061">
    <property type="component" value="Unassembled WGS sequence"/>
</dbReference>
<gene>
    <name evidence="8" type="ORF">EWM64_g9963</name>
</gene>
<dbReference type="STRING" id="135208.A0A4Y9ZKU3"/>
<comment type="similarity">
    <text evidence="1">Belongs to the Gfo/Idh/MocA family.</text>
</comment>
<evidence type="ECO:0000259" key="6">
    <source>
        <dbReference type="Pfam" id="PF01408"/>
    </source>
</evidence>
<evidence type="ECO:0000256" key="4">
    <source>
        <dbReference type="ARBA" id="ARBA00042988"/>
    </source>
</evidence>
<evidence type="ECO:0000256" key="2">
    <source>
        <dbReference type="ARBA" id="ARBA00023002"/>
    </source>
</evidence>
<feature type="domain" description="GFO/IDH/MocA-like oxidoreductase" evidence="7">
    <location>
        <begin position="112"/>
        <end position="206"/>
    </location>
</feature>
<dbReference type="InterPro" id="IPR000683">
    <property type="entry name" value="Gfo/Idh/MocA-like_OxRdtase_N"/>
</dbReference>
<comment type="caution">
    <text evidence="8">The sequence shown here is derived from an EMBL/GenBank/DDBJ whole genome shotgun (WGS) entry which is preliminary data.</text>
</comment>
<organism evidence="8 9">
    <name type="scientific">Hericium alpestre</name>
    <dbReference type="NCBI Taxonomy" id="135208"/>
    <lineage>
        <taxon>Eukaryota</taxon>
        <taxon>Fungi</taxon>
        <taxon>Dikarya</taxon>
        <taxon>Basidiomycota</taxon>
        <taxon>Agaricomycotina</taxon>
        <taxon>Agaricomycetes</taxon>
        <taxon>Russulales</taxon>
        <taxon>Hericiaceae</taxon>
        <taxon>Hericium</taxon>
    </lineage>
</organism>
<protein>
    <recommendedName>
        <fullName evidence="3">D-xylose 1-dehydrogenase (NADP(+), D-xylono-1,5-lactone-forming)</fullName>
        <ecNumber evidence="3">1.1.1.179</ecNumber>
    </recommendedName>
    <alternativeName>
        <fullName evidence="4">D-xylose-NADP dehydrogenase</fullName>
    </alternativeName>
</protein>
<dbReference type="InterPro" id="IPR055170">
    <property type="entry name" value="GFO_IDH_MocA-like_dom"/>
</dbReference>
<feature type="non-terminal residue" evidence="8">
    <location>
        <position position="1"/>
    </location>
</feature>